<dbReference type="PANTHER" id="PTHR30486">
    <property type="entry name" value="TWITCHING MOTILITY PROTEIN PILT"/>
    <property type="match status" value="1"/>
</dbReference>
<evidence type="ECO:0000313" key="4">
    <source>
        <dbReference type="Proteomes" id="UP000651208"/>
    </source>
</evidence>
<dbReference type="Gene3D" id="3.30.450.90">
    <property type="match status" value="1"/>
</dbReference>
<comment type="similarity">
    <text evidence="1">Belongs to the GSP E family.</text>
</comment>
<keyword evidence="4" id="KW-1185">Reference proteome</keyword>
<evidence type="ECO:0000256" key="1">
    <source>
        <dbReference type="ARBA" id="ARBA00006611"/>
    </source>
</evidence>
<comment type="caution">
    <text evidence="3">The sequence shown here is derived from an EMBL/GenBank/DDBJ whole genome shotgun (WGS) entry which is preliminary data.</text>
</comment>
<evidence type="ECO:0000259" key="2">
    <source>
        <dbReference type="PROSITE" id="PS00662"/>
    </source>
</evidence>
<dbReference type="PROSITE" id="PS00662">
    <property type="entry name" value="T2SP_E"/>
    <property type="match status" value="1"/>
</dbReference>
<dbReference type="CDD" id="cd01131">
    <property type="entry name" value="PilT"/>
    <property type="match status" value="1"/>
</dbReference>
<dbReference type="InterPro" id="IPR001482">
    <property type="entry name" value="T2SS/T4SS_dom"/>
</dbReference>
<dbReference type="Pfam" id="PF00437">
    <property type="entry name" value="T2SSE"/>
    <property type="match status" value="1"/>
</dbReference>
<dbReference type="SUPFAM" id="SSF52540">
    <property type="entry name" value="P-loop containing nucleoside triphosphate hydrolases"/>
    <property type="match status" value="1"/>
</dbReference>
<dbReference type="InterPro" id="IPR003593">
    <property type="entry name" value="AAA+_ATPase"/>
</dbReference>
<dbReference type="Gene3D" id="3.40.50.300">
    <property type="entry name" value="P-loop containing nucleotide triphosphate hydrolases"/>
    <property type="match status" value="1"/>
</dbReference>
<gene>
    <name evidence="3" type="ORF">FcAc13_06245</name>
</gene>
<dbReference type="Proteomes" id="UP000651208">
    <property type="component" value="Unassembled WGS sequence"/>
</dbReference>
<dbReference type="SMART" id="SM00382">
    <property type="entry name" value="AAA"/>
    <property type="match status" value="1"/>
</dbReference>
<accession>A0ABR7QY72</accession>
<dbReference type="PANTHER" id="PTHR30486:SF6">
    <property type="entry name" value="TYPE IV PILUS RETRACTATION ATPASE PILT"/>
    <property type="match status" value="1"/>
</dbReference>
<protein>
    <submittedName>
        <fullName evidence="3">PilT/PilU family type 4a pilus ATPase</fullName>
    </submittedName>
</protein>
<organism evidence="3 4">
    <name type="scientific">Frischella japonica</name>
    <dbReference type="NCBI Taxonomy" id="2741544"/>
    <lineage>
        <taxon>Bacteria</taxon>
        <taxon>Pseudomonadati</taxon>
        <taxon>Pseudomonadota</taxon>
        <taxon>Gammaproteobacteria</taxon>
        <taxon>Orbales</taxon>
        <taxon>Orbaceae</taxon>
        <taxon>Frischella</taxon>
    </lineage>
</organism>
<name>A0ABR7QY72_9GAMM</name>
<sequence>MESILTLSLTQNASDVHLASNEKIIIRQNGQLSRLNAPPLTHQQLEHKLFSILDAAQLLNLQQNKQLDFALQINENCRFRGNIFYQNRGISASFRHIRANIATFEQINAPEIFKQLIQRQQGLILISGATGSGKSTTLTAMINQINQQQAKHIITLEDPIEFLYQNQLSLIQQRQVGLHCASYREGLLAMLRQDPDIIVIGELRDRETVSAALQAAETGHIVFATLHTHSAVATLNRVIDLFPDTSKQYICSQLAHTMQAVISQKLVSDEKLGRKAKFEILVNIPAVSNLIREGKIKQIISIMQTGKEYGMQNFD</sequence>
<dbReference type="InterPro" id="IPR050921">
    <property type="entry name" value="T4SS_GSP_E_ATPase"/>
</dbReference>
<dbReference type="RefSeq" id="WP_187755352.1">
    <property type="nucleotide sequence ID" value="NZ_JABURY010000015.1"/>
</dbReference>
<dbReference type="InterPro" id="IPR006321">
    <property type="entry name" value="PilT/PilU"/>
</dbReference>
<dbReference type="NCBIfam" id="TIGR01420">
    <property type="entry name" value="pilT_fam"/>
    <property type="match status" value="1"/>
</dbReference>
<proteinExistence type="inferred from homology"/>
<feature type="domain" description="Bacterial type II secretion system protein E" evidence="2">
    <location>
        <begin position="191"/>
        <end position="205"/>
    </location>
</feature>
<reference evidence="3 4" key="1">
    <citation type="submission" date="2020-06" db="EMBL/GenBank/DDBJ databases">
        <title>Frischella cerana isolated from Apis cerana gut homogenate.</title>
        <authorList>
            <person name="Wolter L.A."/>
            <person name="Suenami S."/>
            <person name="Miyazaki R."/>
        </authorList>
    </citation>
    <scope>NUCLEOTIDE SEQUENCE [LARGE SCALE GENOMIC DNA]</scope>
    <source>
        <strain evidence="3 4">Ac13</strain>
    </source>
</reference>
<dbReference type="InterPro" id="IPR027417">
    <property type="entry name" value="P-loop_NTPase"/>
</dbReference>
<dbReference type="EMBL" id="JABURY010000015">
    <property type="protein sequence ID" value="MBC9130908.1"/>
    <property type="molecule type" value="Genomic_DNA"/>
</dbReference>
<evidence type="ECO:0000313" key="3">
    <source>
        <dbReference type="EMBL" id="MBC9130908.1"/>
    </source>
</evidence>